<organism evidence="2 3">
    <name type="scientific">Pusillibacter faecalis</name>
    <dbReference type="NCBI Taxonomy" id="2714358"/>
    <lineage>
        <taxon>Bacteria</taxon>
        <taxon>Bacillati</taxon>
        <taxon>Bacillota</taxon>
        <taxon>Clostridia</taxon>
        <taxon>Eubacteriales</taxon>
        <taxon>Oscillospiraceae</taxon>
        <taxon>Pusillibacter</taxon>
    </lineage>
</organism>
<evidence type="ECO:0000313" key="3">
    <source>
        <dbReference type="Proteomes" id="UP000679848"/>
    </source>
</evidence>
<proteinExistence type="predicted"/>
<sequence length="107" mass="12042">MVMATRMVWLTLIILFILIVGGILLQIFLSKRKSKWPGLVLPLLTFLYSLLMVLGVAAYDGTFPWGPILAALITGNIPTLVLLAIYWAAREKLRVKDQIDKMNIDDL</sequence>
<feature type="transmembrane region" description="Helical" evidence="1">
    <location>
        <begin position="6"/>
        <end position="27"/>
    </location>
</feature>
<name>A0A810Q5B7_9FIRM</name>
<dbReference type="AlphaFoldDB" id="A0A810Q5B7"/>
<reference evidence="2" key="1">
    <citation type="submission" date="2020-09" db="EMBL/GenBank/DDBJ databases">
        <title>New species isolated from human feces.</title>
        <authorList>
            <person name="Kitahara M."/>
            <person name="Shigeno Y."/>
            <person name="Shime M."/>
            <person name="Matsumoto Y."/>
            <person name="Nakamura S."/>
            <person name="Motooka D."/>
            <person name="Fukuoka S."/>
            <person name="Nishikawa H."/>
            <person name="Benno Y."/>
        </authorList>
    </citation>
    <scope>NUCLEOTIDE SEQUENCE</scope>
    <source>
        <strain evidence="2">MM59</strain>
    </source>
</reference>
<evidence type="ECO:0000313" key="2">
    <source>
        <dbReference type="EMBL" id="BCK83509.1"/>
    </source>
</evidence>
<keyword evidence="3" id="KW-1185">Reference proteome</keyword>
<dbReference type="EMBL" id="AP023420">
    <property type="protein sequence ID" value="BCK83509.1"/>
    <property type="molecule type" value="Genomic_DNA"/>
</dbReference>
<protein>
    <submittedName>
        <fullName evidence="2">Uncharacterized protein</fullName>
    </submittedName>
</protein>
<feature type="transmembrane region" description="Helical" evidence="1">
    <location>
        <begin position="39"/>
        <end position="59"/>
    </location>
</feature>
<dbReference type="KEGG" id="pfaa:MM59RIKEN_08280"/>
<keyword evidence="1" id="KW-0812">Transmembrane</keyword>
<gene>
    <name evidence="2" type="ORF">MM59RIKEN_08280</name>
</gene>
<keyword evidence="1" id="KW-1133">Transmembrane helix</keyword>
<accession>A0A810Q5B7</accession>
<evidence type="ECO:0000256" key="1">
    <source>
        <dbReference type="SAM" id="Phobius"/>
    </source>
</evidence>
<keyword evidence="1" id="KW-0472">Membrane</keyword>
<dbReference type="Proteomes" id="UP000679848">
    <property type="component" value="Chromosome"/>
</dbReference>
<feature type="transmembrane region" description="Helical" evidence="1">
    <location>
        <begin position="65"/>
        <end position="89"/>
    </location>
</feature>
<dbReference type="RefSeq" id="WP_207724304.1">
    <property type="nucleotide sequence ID" value="NZ_AP023420.1"/>
</dbReference>